<organism evidence="5 6">
    <name type="scientific">Piromyces finnis</name>
    <dbReference type="NCBI Taxonomy" id="1754191"/>
    <lineage>
        <taxon>Eukaryota</taxon>
        <taxon>Fungi</taxon>
        <taxon>Fungi incertae sedis</taxon>
        <taxon>Chytridiomycota</taxon>
        <taxon>Chytridiomycota incertae sedis</taxon>
        <taxon>Neocallimastigomycetes</taxon>
        <taxon>Neocallimastigales</taxon>
        <taxon>Neocallimastigaceae</taxon>
        <taxon>Piromyces</taxon>
    </lineage>
</organism>
<dbReference type="InterPro" id="IPR013859">
    <property type="entry name" value="Ssr4_N"/>
</dbReference>
<gene>
    <name evidence="5" type="ORF">BCR36DRAFT_408596</name>
</gene>
<accession>A0A1Y1VKV5</accession>
<feature type="compositionally biased region" description="Low complexity" evidence="2">
    <location>
        <begin position="71"/>
        <end position="86"/>
    </location>
</feature>
<proteinExistence type="predicted"/>
<feature type="compositionally biased region" description="Polar residues" evidence="2">
    <location>
        <begin position="307"/>
        <end position="321"/>
    </location>
</feature>
<reference evidence="5 6" key="1">
    <citation type="submission" date="2016-08" db="EMBL/GenBank/DDBJ databases">
        <title>Genomes of anaerobic fungi encode conserved fungal cellulosomes for biomass hydrolysis.</title>
        <authorList>
            <consortium name="DOE Joint Genome Institute"/>
            <person name="Haitjema C.H."/>
            <person name="Gilmore S.P."/>
            <person name="Henske J.K."/>
            <person name="Solomon K.V."/>
            <person name="De Groot R."/>
            <person name="Kuo A."/>
            <person name="Mondo S.J."/>
            <person name="Salamov A.A."/>
            <person name="Labutti K."/>
            <person name="Zhao Z."/>
            <person name="Chiniquy J."/>
            <person name="Barry K."/>
            <person name="Brewer H.M."/>
            <person name="Purvine S.O."/>
            <person name="Wright A.T."/>
            <person name="Boxma B."/>
            <person name="Van Alen T."/>
            <person name="Hackstein J.H."/>
            <person name="Baker S.E."/>
            <person name="Grigoriev I.V."/>
            <person name="O'Malley M.A."/>
        </authorList>
    </citation>
    <scope>NUCLEOTIDE SEQUENCE [LARGE SCALE GENOMIC DNA]</scope>
    <source>
        <strain evidence="6">finn</strain>
    </source>
</reference>
<evidence type="ECO:0000313" key="6">
    <source>
        <dbReference type="Proteomes" id="UP000193719"/>
    </source>
</evidence>
<dbReference type="OrthoDB" id="5321006at2759"/>
<dbReference type="PANTHER" id="PTHR46774:SF3">
    <property type="entry name" value="CHROMATIN MODIFICATION-RELATED PROTEIN EAF1 A-RELATED"/>
    <property type="match status" value="1"/>
</dbReference>
<dbReference type="InterPro" id="IPR044798">
    <property type="entry name" value="EAF1A/B"/>
</dbReference>
<sequence length="456" mass="53627">MSNNFQNPQLISQMQMQQQSIHPQQYQNINPALNSASALGSLNSPINQNQKDLLHKSSQRQHSIPQPMPPNQSQNYNQPPIIQNNNMVRPQPHNKFFYKGNIDYPSFPTFLPFEKFGELIINACNAFNKINFEPVYVDKPKEGSIFLILIPKPDENIIDIPSDGYGWLDDEKLIKTVSIDNDKELECYERKLGFAEGHLYCSISRRRFRMRSLNYPMLEMLQYTKLREHVPVIPAQIKVQPQNIRLVAGYPPKQNQQQQMQQNQQQMQQSQQQQMQNQQQYQMQQQYKQNMNPMNKHPMQPQMQPQSYQMASRPQTPQRGKNNMYRYDDEEKNLSGEDEYDVIQSREISIGRYRRNHDYMSEILSPYNIDSIEPPEIIDINTKENLNNEVEKLNKEIEALEKEIAKKSNNNDNFIYTMNKISKCKNEEELQIITDEVNKSLDIQLVPKTDVRIVKI</sequence>
<dbReference type="PANTHER" id="PTHR46774">
    <property type="entry name" value="CHROMATIN MODIFICATION-RELATED PROTEIN EAF1 A-RELATED"/>
    <property type="match status" value="1"/>
</dbReference>
<comment type="caution">
    <text evidence="5">The sequence shown here is derived from an EMBL/GenBank/DDBJ whole genome shotgun (WGS) entry which is preliminary data.</text>
</comment>
<dbReference type="InterPro" id="IPR046464">
    <property type="entry name" value="SWI-SNF_Ssr4_C"/>
</dbReference>
<dbReference type="AlphaFoldDB" id="A0A1Y1VKV5"/>
<reference evidence="5 6" key="2">
    <citation type="submission" date="2016-08" db="EMBL/GenBank/DDBJ databases">
        <title>Pervasive Adenine N6-methylation of Active Genes in Fungi.</title>
        <authorList>
            <consortium name="DOE Joint Genome Institute"/>
            <person name="Mondo S.J."/>
            <person name="Dannebaum R.O."/>
            <person name="Kuo R.C."/>
            <person name="Labutti K."/>
            <person name="Haridas S."/>
            <person name="Kuo A."/>
            <person name="Salamov A."/>
            <person name="Ahrendt S.R."/>
            <person name="Lipzen A."/>
            <person name="Sullivan W."/>
            <person name="Andreopoulos W.B."/>
            <person name="Clum A."/>
            <person name="Lindquist E."/>
            <person name="Daum C."/>
            <person name="Ramamoorthy G.K."/>
            <person name="Gryganskyi A."/>
            <person name="Culley D."/>
            <person name="Magnuson J.K."/>
            <person name="James T.Y."/>
            <person name="O'Malley M.A."/>
            <person name="Stajich J.E."/>
            <person name="Spatafora J.W."/>
            <person name="Visel A."/>
            <person name="Grigoriev I.V."/>
        </authorList>
    </citation>
    <scope>NUCLEOTIDE SEQUENCE [LARGE SCALE GENOMIC DNA]</scope>
    <source>
        <strain evidence="6">finn</strain>
    </source>
</reference>
<feature type="compositionally biased region" description="Low complexity" evidence="2">
    <location>
        <begin position="252"/>
        <end position="306"/>
    </location>
</feature>
<feature type="coiled-coil region" evidence="1">
    <location>
        <begin position="380"/>
        <end position="410"/>
    </location>
</feature>
<dbReference type="Pfam" id="PF20497">
    <property type="entry name" value="SWI-SNF_Ssr4_C"/>
    <property type="match status" value="1"/>
</dbReference>
<feature type="domain" description="SWI/SNF and RSC complexes subunit Ssr4 C-terminal" evidence="4">
    <location>
        <begin position="328"/>
        <end position="376"/>
    </location>
</feature>
<dbReference type="Proteomes" id="UP000193719">
    <property type="component" value="Unassembled WGS sequence"/>
</dbReference>
<dbReference type="GO" id="GO:0035267">
    <property type="term" value="C:NuA4 histone acetyltransferase complex"/>
    <property type="evidence" value="ECO:0007669"/>
    <property type="project" value="InterPro"/>
</dbReference>
<dbReference type="GO" id="GO:0006338">
    <property type="term" value="P:chromatin remodeling"/>
    <property type="evidence" value="ECO:0007669"/>
    <property type="project" value="InterPro"/>
</dbReference>
<evidence type="ECO:0000256" key="2">
    <source>
        <dbReference type="SAM" id="MobiDB-lite"/>
    </source>
</evidence>
<evidence type="ECO:0000313" key="5">
    <source>
        <dbReference type="EMBL" id="ORX59062.1"/>
    </source>
</evidence>
<dbReference type="EMBL" id="MCFH01000003">
    <property type="protein sequence ID" value="ORX59062.1"/>
    <property type="molecule type" value="Genomic_DNA"/>
</dbReference>
<feature type="domain" description="SWI/SNF and RSC complexes subunit Ssr4 N-terminal" evidence="3">
    <location>
        <begin position="104"/>
        <end position="293"/>
    </location>
</feature>
<keyword evidence="6" id="KW-1185">Reference proteome</keyword>
<feature type="region of interest" description="Disordered" evidence="2">
    <location>
        <begin position="252"/>
        <end position="323"/>
    </location>
</feature>
<protein>
    <submittedName>
        <fullName evidence="5">Uncharacterized protein</fullName>
    </submittedName>
</protein>
<dbReference type="SUPFAM" id="SSF81995">
    <property type="entry name" value="beta-sandwich domain of Sec23/24"/>
    <property type="match status" value="1"/>
</dbReference>
<evidence type="ECO:0000259" key="4">
    <source>
        <dbReference type="Pfam" id="PF20497"/>
    </source>
</evidence>
<keyword evidence="1" id="KW-0175">Coiled coil</keyword>
<evidence type="ECO:0000256" key="1">
    <source>
        <dbReference type="SAM" id="Coils"/>
    </source>
</evidence>
<name>A0A1Y1VKV5_9FUNG</name>
<evidence type="ECO:0000259" key="3">
    <source>
        <dbReference type="Pfam" id="PF08549"/>
    </source>
</evidence>
<feature type="region of interest" description="Disordered" evidence="2">
    <location>
        <begin position="54"/>
        <end position="87"/>
    </location>
</feature>
<dbReference type="Pfam" id="PF08549">
    <property type="entry name" value="SWI-SNF_Ssr4_N"/>
    <property type="match status" value="1"/>
</dbReference>